<dbReference type="RefSeq" id="WP_201637165.1">
    <property type="nucleotide sequence ID" value="NZ_JAEQNB010000005.1"/>
</dbReference>
<evidence type="ECO:0000313" key="2">
    <source>
        <dbReference type="EMBL" id="MBL0388343.1"/>
    </source>
</evidence>
<feature type="domain" description="DUF5643" evidence="1">
    <location>
        <begin position="157"/>
        <end position="257"/>
    </location>
</feature>
<evidence type="ECO:0000259" key="1">
    <source>
        <dbReference type="Pfam" id="PF18705"/>
    </source>
</evidence>
<dbReference type="EMBL" id="JAEQNB010000005">
    <property type="protein sequence ID" value="MBL0388343.1"/>
    <property type="molecule type" value="Genomic_DNA"/>
</dbReference>
<protein>
    <recommendedName>
        <fullName evidence="1">DUF5643 domain-containing protein</fullName>
    </recommendedName>
</protein>
<comment type="caution">
    <text evidence="2">The sequence shown here is derived from an EMBL/GenBank/DDBJ whole genome shotgun (WGS) entry which is preliminary data.</text>
</comment>
<reference evidence="2 3" key="1">
    <citation type="submission" date="2021-01" db="EMBL/GenBank/DDBJ databases">
        <title>Tumebacillus sp. strain ITR2 16S ribosomal RNA gene Genome sequencing and assembly.</title>
        <authorList>
            <person name="Kang M."/>
        </authorList>
    </citation>
    <scope>NUCLEOTIDE SEQUENCE [LARGE SCALE GENOMIC DNA]</scope>
    <source>
        <strain evidence="2 3">ITR2</strain>
    </source>
</reference>
<evidence type="ECO:0000313" key="3">
    <source>
        <dbReference type="Proteomes" id="UP000602284"/>
    </source>
</evidence>
<organism evidence="2 3">
    <name type="scientific">Tumebacillus amylolyticus</name>
    <dbReference type="NCBI Taxonomy" id="2801339"/>
    <lineage>
        <taxon>Bacteria</taxon>
        <taxon>Bacillati</taxon>
        <taxon>Bacillota</taxon>
        <taxon>Bacilli</taxon>
        <taxon>Bacillales</taxon>
        <taxon>Alicyclobacillaceae</taxon>
        <taxon>Tumebacillus</taxon>
    </lineage>
</organism>
<dbReference type="Pfam" id="PF18705">
    <property type="entry name" value="DUF5643"/>
    <property type="match status" value="1"/>
</dbReference>
<proteinExistence type="predicted"/>
<dbReference type="Proteomes" id="UP000602284">
    <property type="component" value="Unassembled WGS sequence"/>
</dbReference>
<sequence>MTKSKGRWVLVIATIVAFGLALGYSAWRGEPTQAPAQTKSIEIRTATDQGITVTFGTPQYDGVRMTLPYSIQGEQNLSESVSLDGAQVKINMQPLNGSLVSRRQPTSGRNAAGELQLYLVDDVADTYRLDIHVPKINEVEGNWNFQLNGQLSSKPITLNPNIEKKKGDLLFRLSTVKIGQGAGRIRYSAVTPATADHLQINDVEIQDERGRQMQSILTSAWNGGDGTWKFTQDFQLYNDPPKLLILKPYYLEGQGEMTPKHEMTPQHEILLTTPWDGKTIPTKIDLGPDQRAEVIGMKTLPDRTRLTYRVSAADPFLAVNLIRVFDADEHEYLPLDSFATPTEVQNDVYTFTREYPRFPQDKAFTFKTSTHDHPARHYLPELEVRIPLN</sequence>
<gene>
    <name evidence="2" type="ORF">JJB07_17195</name>
</gene>
<name>A0ABS1JDH2_9BACL</name>
<accession>A0ABS1JDH2</accession>
<dbReference type="InterPro" id="IPR040680">
    <property type="entry name" value="DUF5643"/>
</dbReference>
<keyword evidence="3" id="KW-1185">Reference proteome</keyword>
<dbReference type="Gene3D" id="2.60.40.1630">
    <property type="entry name" value="bacillus anthracis domain"/>
    <property type="match status" value="1"/>
</dbReference>